<protein>
    <submittedName>
        <fullName evidence="1">NOF-FB transposable element protein</fullName>
    </submittedName>
</protein>
<dbReference type="EMBL" id="VUJU01004986">
    <property type="protein sequence ID" value="KAF0752635.1"/>
    <property type="molecule type" value="Genomic_DNA"/>
</dbReference>
<name>A0A6G0YBB6_APHCR</name>
<reference evidence="1 2" key="1">
    <citation type="submission" date="2019-08" db="EMBL/GenBank/DDBJ databases">
        <title>Whole genome of Aphis craccivora.</title>
        <authorList>
            <person name="Voronova N.V."/>
            <person name="Shulinski R.S."/>
            <person name="Bandarenka Y.V."/>
            <person name="Zhorov D.G."/>
            <person name="Warner D."/>
        </authorList>
    </citation>
    <scope>NUCLEOTIDE SEQUENCE [LARGE SCALE GENOMIC DNA]</scope>
    <source>
        <strain evidence="1">180601</strain>
        <tissue evidence="1">Whole Body</tissue>
    </source>
</reference>
<comment type="caution">
    <text evidence="1">The sequence shown here is derived from an EMBL/GenBank/DDBJ whole genome shotgun (WGS) entry which is preliminary data.</text>
</comment>
<accession>A0A6G0YBB6</accession>
<proteinExistence type="predicted"/>
<dbReference type="Proteomes" id="UP000478052">
    <property type="component" value="Unassembled WGS sequence"/>
</dbReference>
<organism evidence="1 2">
    <name type="scientific">Aphis craccivora</name>
    <name type="common">Cowpea aphid</name>
    <dbReference type="NCBI Taxonomy" id="307492"/>
    <lineage>
        <taxon>Eukaryota</taxon>
        <taxon>Metazoa</taxon>
        <taxon>Ecdysozoa</taxon>
        <taxon>Arthropoda</taxon>
        <taxon>Hexapoda</taxon>
        <taxon>Insecta</taxon>
        <taxon>Pterygota</taxon>
        <taxon>Neoptera</taxon>
        <taxon>Paraneoptera</taxon>
        <taxon>Hemiptera</taxon>
        <taxon>Sternorrhyncha</taxon>
        <taxon>Aphidomorpha</taxon>
        <taxon>Aphidoidea</taxon>
        <taxon>Aphididae</taxon>
        <taxon>Aphidini</taxon>
        <taxon>Aphis</taxon>
        <taxon>Aphis</taxon>
    </lineage>
</organism>
<dbReference type="AlphaFoldDB" id="A0A6G0YBB6"/>
<gene>
    <name evidence="1" type="ORF">FWK35_00011017</name>
</gene>
<keyword evidence="2" id="KW-1185">Reference proteome</keyword>
<dbReference type="OrthoDB" id="7600614at2759"/>
<sequence length="275" mass="31526">MLDATGSLVKKPTLISKNKTKNILLYEIAIHDKTIKTQYSIQDGAPCPKQVVTDMSLTLLAAVVRSFTQYNNLTNYISVCFQLLFNMHQDPPTCIVRCDVAHIIKLVTTWKPLHLVDKKVKDFIVRTIAQMILSDDVDDIKQLLKCFFWLIYTDNYETDIIRINDDLSNLDDILNLKEDTNKYNYNQPTRTITEIHTIPLLETEDTSEENRDSKAKTNIIGLLKNGNLSEFKSIQLDGENFVLSNTCAFDSIVQILAVAYCDRNEYATFVMKKKK</sequence>
<evidence type="ECO:0000313" key="1">
    <source>
        <dbReference type="EMBL" id="KAF0752635.1"/>
    </source>
</evidence>
<evidence type="ECO:0000313" key="2">
    <source>
        <dbReference type="Proteomes" id="UP000478052"/>
    </source>
</evidence>